<feature type="domain" description="RING-type" evidence="8">
    <location>
        <begin position="15"/>
        <end position="59"/>
    </location>
</feature>
<evidence type="ECO:0000256" key="3">
    <source>
        <dbReference type="ARBA" id="ARBA00022771"/>
    </source>
</evidence>
<reference evidence="10" key="1">
    <citation type="submission" date="2025-08" db="UniProtKB">
        <authorList>
            <consortium name="Ensembl"/>
        </authorList>
    </citation>
    <scope>IDENTIFICATION</scope>
</reference>
<keyword evidence="2" id="KW-0479">Metal-binding</keyword>
<dbReference type="Pfam" id="PF13765">
    <property type="entry name" value="PRY"/>
    <property type="match status" value="1"/>
</dbReference>
<dbReference type="GeneTree" id="ENSGT01150000286922"/>
<keyword evidence="11" id="KW-1185">Reference proteome</keyword>
<dbReference type="InterPro" id="IPR003877">
    <property type="entry name" value="SPRY_dom"/>
</dbReference>
<dbReference type="GO" id="GO:0008270">
    <property type="term" value="F:zinc ion binding"/>
    <property type="evidence" value="ECO:0007669"/>
    <property type="project" value="UniProtKB-KW"/>
</dbReference>
<keyword evidence="5" id="KW-0391">Immunity</keyword>
<dbReference type="InterPro" id="IPR001870">
    <property type="entry name" value="B30.2/SPRY"/>
</dbReference>
<dbReference type="SUPFAM" id="SSF57850">
    <property type="entry name" value="RING/U-box"/>
    <property type="match status" value="1"/>
</dbReference>
<name>A0A3Q2T9A4_FUNHE</name>
<evidence type="ECO:0000313" key="11">
    <source>
        <dbReference type="Proteomes" id="UP000265000"/>
    </source>
</evidence>
<dbReference type="InterPro" id="IPR043136">
    <property type="entry name" value="B30.2/SPRY_sf"/>
</dbReference>
<dbReference type="CDD" id="cd16040">
    <property type="entry name" value="SPRY_PRY_SNTX"/>
    <property type="match status" value="1"/>
</dbReference>
<proteinExistence type="predicted"/>
<dbReference type="InterPro" id="IPR006574">
    <property type="entry name" value="PRY"/>
</dbReference>
<keyword evidence="3 6" id="KW-0863">Zinc-finger</keyword>
<dbReference type="SMART" id="SM00589">
    <property type="entry name" value="PRY"/>
    <property type="match status" value="1"/>
</dbReference>
<keyword evidence="1" id="KW-0399">Innate immunity</keyword>
<evidence type="ECO:0000256" key="5">
    <source>
        <dbReference type="ARBA" id="ARBA00022859"/>
    </source>
</evidence>
<evidence type="ECO:0000256" key="1">
    <source>
        <dbReference type="ARBA" id="ARBA00022588"/>
    </source>
</evidence>
<sequence length="401" mass="45637">MAQKGIQLDGDNYSCSICLDLLKDPVTIPCGHSYCMTCIATHWDGEDHNKRIHSCPQCRETFKKRPVLKKSTILAALVEDLRNTGLQADPAPPGSSRRTSAPVMMRRVRELQQKLEQEIAELKRKDAELEPLSDTDDQSRSLHSHPPPSAFGEPTHASGIGIRPRRYFEDVTAAVSELRDKLQDLLRDTWTNISGAVSEVDVLLSEPEPKTRAGFLKYWKEITLDPNTANRHVRLSEENRKATVLKPQQAYSDHPDRFTAWLQVLSREGLTGRCYWEVEWTGKRVDIAASYKSIARAGNLDECEFRSNDKSWCLYCDRSGYSFWHDRNKTPVSGPVSSRVGVYLDHRAGTLSFYSVSETMTLLHRVLIKVMFLFLMGMYPSNVTCIKTDGLRRGEMNKIKW</sequence>
<dbReference type="Ensembl" id="ENSFHET00000031635.1">
    <property type="protein sequence ID" value="ENSFHEP00000011549.1"/>
    <property type="gene ID" value="ENSFHEG00000000291.1"/>
</dbReference>
<dbReference type="PROSITE" id="PS00518">
    <property type="entry name" value="ZF_RING_1"/>
    <property type="match status" value="1"/>
</dbReference>
<dbReference type="SMART" id="SM00184">
    <property type="entry name" value="RING"/>
    <property type="match status" value="1"/>
</dbReference>
<dbReference type="PRINTS" id="PR01407">
    <property type="entry name" value="BUTYPHLNCDUF"/>
</dbReference>
<dbReference type="InterPro" id="IPR001841">
    <property type="entry name" value="Znf_RING"/>
</dbReference>
<dbReference type="Pfam" id="PF00622">
    <property type="entry name" value="SPRY"/>
    <property type="match status" value="1"/>
</dbReference>
<dbReference type="InterPro" id="IPR003879">
    <property type="entry name" value="Butyrophylin_SPRY"/>
</dbReference>
<evidence type="ECO:0000256" key="7">
    <source>
        <dbReference type="SAM" id="MobiDB-lite"/>
    </source>
</evidence>
<evidence type="ECO:0000259" key="9">
    <source>
        <dbReference type="PROSITE" id="PS50188"/>
    </source>
</evidence>
<dbReference type="InterPro" id="IPR058030">
    <property type="entry name" value="TRIM8/14/16/25/29/45/65_CC"/>
</dbReference>
<dbReference type="SUPFAM" id="SSF49899">
    <property type="entry name" value="Concanavalin A-like lectins/glucanases"/>
    <property type="match status" value="1"/>
</dbReference>
<feature type="region of interest" description="Disordered" evidence="7">
    <location>
        <begin position="122"/>
        <end position="158"/>
    </location>
</feature>
<organism evidence="10 11">
    <name type="scientific">Fundulus heteroclitus</name>
    <name type="common">Killifish</name>
    <name type="synonym">Mummichog</name>
    <dbReference type="NCBI Taxonomy" id="8078"/>
    <lineage>
        <taxon>Eukaryota</taxon>
        <taxon>Metazoa</taxon>
        <taxon>Chordata</taxon>
        <taxon>Craniata</taxon>
        <taxon>Vertebrata</taxon>
        <taxon>Euteleostomi</taxon>
        <taxon>Actinopterygii</taxon>
        <taxon>Neopterygii</taxon>
        <taxon>Teleostei</taxon>
        <taxon>Neoteleostei</taxon>
        <taxon>Acanthomorphata</taxon>
        <taxon>Ovalentaria</taxon>
        <taxon>Atherinomorphae</taxon>
        <taxon>Cyprinodontiformes</taxon>
        <taxon>Fundulidae</taxon>
        <taxon>Fundulus</taxon>
    </lineage>
</organism>
<dbReference type="Gene3D" id="3.30.40.10">
    <property type="entry name" value="Zinc/RING finger domain, C3HC4 (zinc finger)"/>
    <property type="match status" value="1"/>
</dbReference>
<dbReference type="Proteomes" id="UP000265000">
    <property type="component" value="Unplaced"/>
</dbReference>
<dbReference type="Gene3D" id="2.60.120.920">
    <property type="match status" value="1"/>
</dbReference>
<evidence type="ECO:0000256" key="2">
    <source>
        <dbReference type="ARBA" id="ARBA00022723"/>
    </source>
</evidence>
<evidence type="ECO:0000313" key="10">
    <source>
        <dbReference type="Ensembl" id="ENSFHEP00000011549.1"/>
    </source>
</evidence>
<dbReference type="GO" id="GO:0045087">
    <property type="term" value="P:innate immune response"/>
    <property type="evidence" value="ECO:0007669"/>
    <property type="project" value="UniProtKB-KW"/>
</dbReference>
<accession>A0A3Q2T9A4</accession>
<dbReference type="Pfam" id="PF15227">
    <property type="entry name" value="zf-C3HC4_4"/>
    <property type="match status" value="1"/>
</dbReference>
<evidence type="ECO:0000256" key="4">
    <source>
        <dbReference type="ARBA" id="ARBA00022833"/>
    </source>
</evidence>
<feature type="domain" description="B30.2/SPRY" evidence="9">
    <location>
        <begin position="202"/>
        <end position="400"/>
    </location>
</feature>
<feature type="region of interest" description="Disordered" evidence="7">
    <location>
        <begin position="84"/>
        <end position="103"/>
    </location>
</feature>
<dbReference type="STRING" id="8078.ENSFHEP00000011549"/>
<dbReference type="PROSITE" id="PS50188">
    <property type="entry name" value="B302_SPRY"/>
    <property type="match status" value="1"/>
</dbReference>
<dbReference type="PANTHER" id="PTHR25465">
    <property type="entry name" value="B-BOX DOMAIN CONTAINING"/>
    <property type="match status" value="1"/>
</dbReference>
<evidence type="ECO:0000256" key="6">
    <source>
        <dbReference type="PROSITE-ProRule" id="PRU00175"/>
    </source>
</evidence>
<keyword evidence="4" id="KW-0862">Zinc</keyword>
<dbReference type="InterPro" id="IPR051051">
    <property type="entry name" value="E3_ubiq-ligase_TRIM/RNF"/>
</dbReference>
<dbReference type="PANTHER" id="PTHR25465:SF5">
    <property type="entry name" value="E3 UBIQUITIN_ISG15 LIGASE TRIM25-RELATED"/>
    <property type="match status" value="1"/>
</dbReference>
<dbReference type="InterPro" id="IPR017907">
    <property type="entry name" value="Znf_RING_CS"/>
</dbReference>
<evidence type="ECO:0000259" key="8">
    <source>
        <dbReference type="PROSITE" id="PS50089"/>
    </source>
</evidence>
<dbReference type="InterPro" id="IPR013320">
    <property type="entry name" value="ConA-like_dom_sf"/>
</dbReference>
<dbReference type="GO" id="GO:0005737">
    <property type="term" value="C:cytoplasm"/>
    <property type="evidence" value="ECO:0007669"/>
    <property type="project" value="UniProtKB-ARBA"/>
</dbReference>
<reference evidence="10" key="2">
    <citation type="submission" date="2025-09" db="UniProtKB">
        <authorList>
            <consortium name="Ensembl"/>
        </authorList>
    </citation>
    <scope>IDENTIFICATION</scope>
</reference>
<protein>
    <submittedName>
        <fullName evidence="10">Tripartite motif-containing protein 16-like</fullName>
    </submittedName>
</protein>
<dbReference type="AlphaFoldDB" id="A0A3Q2T9A4"/>
<dbReference type="InterPro" id="IPR013083">
    <property type="entry name" value="Znf_RING/FYVE/PHD"/>
</dbReference>
<dbReference type="PROSITE" id="PS50089">
    <property type="entry name" value="ZF_RING_2"/>
    <property type="match status" value="1"/>
</dbReference>
<dbReference type="Pfam" id="PF25600">
    <property type="entry name" value="TRIM_CC"/>
    <property type="match status" value="1"/>
</dbReference>